<reference evidence="1 2" key="1">
    <citation type="submission" date="2020-06" db="EMBL/GenBank/DDBJ databases">
        <authorList>
            <person name="Li R."/>
            <person name="Bekaert M."/>
        </authorList>
    </citation>
    <scope>NUCLEOTIDE SEQUENCE [LARGE SCALE GENOMIC DNA]</scope>
    <source>
        <strain evidence="2">wild</strain>
    </source>
</reference>
<accession>A0A6J8B2G8</accession>
<dbReference type="OrthoDB" id="6158911at2759"/>
<evidence type="ECO:0000313" key="1">
    <source>
        <dbReference type="EMBL" id="CAC5375928.1"/>
    </source>
</evidence>
<dbReference type="AlphaFoldDB" id="A0A6J8B2G8"/>
<protein>
    <submittedName>
        <fullName evidence="1">Uncharacterized protein</fullName>
    </submittedName>
</protein>
<proteinExistence type="predicted"/>
<organism evidence="1 2">
    <name type="scientific">Mytilus coruscus</name>
    <name type="common">Sea mussel</name>
    <dbReference type="NCBI Taxonomy" id="42192"/>
    <lineage>
        <taxon>Eukaryota</taxon>
        <taxon>Metazoa</taxon>
        <taxon>Spiralia</taxon>
        <taxon>Lophotrochozoa</taxon>
        <taxon>Mollusca</taxon>
        <taxon>Bivalvia</taxon>
        <taxon>Autobranchia</taxon>
        <taxon>Pteriomorphia</taxon>
        <taxon>Mytilida</taxon>
        <taxon>Mytiloidea</taxon>
        <taxon>Mytilidae</taxon>
        <taxon>Mytilinae</taxon>
        <taxon>Mytilus</taxon>
    </lineage>
</organism>
<sequence>MSDLTDDISNSDTKQESVERFVKSYNSQLKSVIDKHAAVQSKTITIRHNTECNCTKKNASRQINSFSNVRGTIIAEINSDQKQLHKITGDLMGYKREVVLPSYHDEKDLSNRFYEFFLVKFNTSRNGLCASIGEMSGISDYLSADQKFKGVYLQVLPPATLDEVRKIILKAPSKSCELDPLPTHLLKQCLDTLAHVITSIVNMSLAESSERNFNFQRDSCAAITKVTKPRQ</sequence>
<keyword evidence="2" id="KW-1185">Reference proteome</keyword>
<name>A0A6J8B2G8_MYTCO</name>
<evidence type="ECO:0000313" key="2">
    <source>
        <dbReference type="Proteomes" id="UP000507470"/>
    </source>
</evidence>
<gene>
    <name evidence="1" type="ORF">MCOR_12765</name>
</gene>
<dbReference type="Proteomes" id="UP000507470">
    <property type="component" value="Unassembled WGS sequence"/>
</dbReference>
<dbReference type="EMBL" id="CACVKT020002165">
    <property type="protein sequence ID" value="CAC5375928.1"/>
    <property type="molecule type" value="Genomic_DNA"/>
</dbReference>